<feature type="transmembrane region" description="Helical" evidence="1">
    <location>
        <begin position="76"/>
        <end position="96"/>
    </location>
</feature>
<organism evidence="2 4">
    <name type="scientific">Nocardia cyriacigeorgica</name>
    <dbReference type="NCBI Taxonomy" id="135487"/>
    <lineage>
        <taxon>Bacteria</taxon>
        <taxon>Bacillati</taxon>
        <taxon>Actinomycetota</taxon>
        <taxon>Actinomycetes</taxon>
        <taxon>Mycobacteriales</taxon>
        <taxon>Nocardiaceae</taxon>
        <taxon>Nocardia</taxon>
    </lineage>
</organism>
<name>A0A6P1DAL6_9NOCA</name>
<reference evidence="4 5" key="1">
    <citation type="submission" date="2020-01" db="EMBL/GenBank/DDBJ databases">
        <title>Genetics and antimicrobial susceptibilities of Nocardia species isolated from the soil; a comparison with species isolated from humans.</title>
        <authorList>
            <person name="Carrasco G."/>
            <person name="Monzon S."/>
            <person name="Sansegundo M."/>
            <person name="Garcia E."/>
            <person name="Garrido N."/>
            <person name="Medina M.J."/>
            <person name="Villalon P."/>
            <person name="Ramirez-Arocha A.C."/>
            <person name="Jimenez P."/>
            <person name="Cuesta I."/>
            <person name="Valdezate S."/>
        </authorList>
    </citation>
    <scope>NUCLEOTIDE SEQUENCE [LARGE SCALE GENOMIC DNA]</scope>
    <source>
        <strain evidence="2 4">CNM20110639</strain>
        <strain evidence="3 5">CNM20110649</strain>
    </source>
</reference>
<dbReference type="AlphaFoldDB" id="A0A6P1DAL6"/>
<dbReference type="EMBL" id="JAAGUZ010000030">
    <property type="protein sequence ID" value="NEW45352.1"/>
    <property type="molecule type" value="Genomic_DNA"/>
</dbReference>
<accession>A0A6P1DAL6</accession>
<gene>
    <name evidence="2" type="ORF">GV789_12925</name>
    <name evidence="3" type="ORF">GV794_26710</name>
</gene>
<evidence type="ECO:0000313" key="2">
    <source>
        <dbReference type="EMBL" id="NEW45352.1"/>
    </source>
</evidence>
<evidence type="ECO:0000313" key="4">
    <source>
        <dbReference type="Proteomes" id="UP000468928"/>
    </source>
</evidence>
<evidence type="ECO:0000256" key="1">
    <source>
        <dbReference type="SAM" id="Phobius"/>
    </source>
</evidence>
<keyword evidence="1" id="KW-0472">Membrane</keyword>
<dbReference type="Proteomes" id="UP000470876">
    <property type="component" value="Unassembled WGS sequence"/>
</dbReference>
<proteinExistence type="predicted"/>
<dbReference type="Proteomes" id="UP000468928">
    <property type="component" value="Unassembled WGS sequence"/>
</dbReference>
<sequence length="98" mass="10113">MSMILVALHDSYGTVVAQIGNPTPEAPPLADKIMQLTRYLTWFVLLSGITAITYGGGRFAWEKWSGGGLQSPKMVAGAMAGGVVATSAGTIMNAVIGA</sequence>
<evidence type="ECO:0000313" key="3">
    <source>
        <dbReference type="EMBL" id="NEW59199.1"/>
    </source>
</evidence>
<evidence type="ECO:0000313" key="5">
    <source>
        <dbReference type="Proteomes" id="UP000470876"/>
    </source>
</evidence>
<keyword evidence="5" id="KW-1185">Reference proteome</keyword>
<keyword evidence="1" id="KW-0812">Transmembrane</keyword>
<protein>
    <submittedName>
        <fullName evidence="2">Uncharacterized protein</fullName>
    </submittedName>
</protein>
<dbReference type="EMBL" id="JAAGUX010000082">
    <property type="protein sequence ID" value="NEW59199.1"/>
    <property type="molecule type" value="Genomic_DNA"/>
</dbReference>
<comment type="caution">
    <text evidence="2">The sequence shown here is derived from an EMBL/GenBank/DDBJ whole genome shotgun (WGS) entry which is preliminary data.</text>
</comment>
<feature type="transmembrane region" description="Helical" evidence="1">
    <location>
        <begin position="39"/>
        <end position="56"/>
    </location>
</feature>
<keyword evidence="1" id="KW-1133">Transmembrane helix</keyword>